<protein>
    <recommendedName>
        <fullName evidence="7">SCO family protein</fullName>
    </recommendedName>
</protein>
<evidence type="ECO:0008006" key="7">
    <source>
        <dbReference type="Google" id="ProtNLM"/>
    </source>
</evidence>
<dbReference type="AlphaFoldDB" id="A0A4Q9DVR0"/>
<dbReference type="PANTHER" id="PTHR12151:SF25">
    <property type="entry name" value="LINALOOL DEHYDRATASE_ISOMERASE DOMAIN-CONTAINING PROTEIN"/>
    <property type="match status" value="1"/>
</dbReference>
<dbReference type="InterPro" id="IPR036249">
    <property type="entry name" value="Thioredoxin-like_sf"/>
</dbReference>
<keyword evidence="2" id="KW-0186">Copper</keyword>
<keyword evidence="2" id="KW-0479">Metal-binding</keyword>
<evidence type="ECO:0000313" key="6">
    <source>
        <dbReference type="Proteomes" id="UP000293142"/>
    </source>
</evidence>
<proteinExistence type="inferred from homology"/>
<feature type="binding site" evidence="2">
    <location>
        <position position="78"/>
    </location>
    <ligand>
        <name>Cu cation</name>
        <dbReference type="ChEBI" id="CHEBI:23378"/>
    </ligand>
</feature>
<keyword evidence="3" id="KW-1015">Disulfide bond</keyword>
<dbReference type="Pfam" id="PF02630">
    <property type="entry name" value="SCO1-SenC"/>
    <property type="match status" value="1"/>
</dbReference>
<dbReference type="RefSeq" id="WP_131011821.1">
    <property type="nucleotide sequence ID" value="NZ_SIRE01000003.1"/>
</dbReference>
<keyword evidence="6" id="KW-1185">Reference proteome</keyword>
<dbReference type="GO" id="GO:0046872">
    <property type="term" value="F:metal ion binding"/>
    <property type="evidence" value="ECO:0007669"/>
    <property type="project" value="UniProtKB-KW"/>
</dbReference>
<dbReference type="Proteomes" id="UP000293142">
    <property type="component" value="Unassembled WGS sequence"/>
</dbReference>
<evidence type="ECO:0000256" key="4">
    <source>
        <dbReference type="SAM" id="Phobius"/>
    </source>
</evidence>
<dbReference type="Gene3D" id="3.40.30.10">
    <property type="entry name" value="Glutaredoxin"/>
    <property type="match status" value="1"/>
</dbReference>
<dbReference type="PANTHER" id="PTHR12151">
    <property type="entry name" value="ELECTRON TRANSPORT PROTIN SCO1/SENC FAMILY MEMBER"/>
    <property type="match status" value="1"/>
</dbReference>
<organism evidence="5 6">
    <name type="scientific">Paenibacillus thalictri</name>
    <dbReference type="NCBI Taxonomy" id="2527873"/>
    <lineage>
        <taxon>Bacteria</taxon>
        <taxon>Bacillati</taxon>
        <taxon>Bacillota</taxon>
        <taxon>Bacilli</taxon>
        <taxon>Bacillales</taxon>
        <taxon>Paenibacillaceae</taxon>
        <taxon>Paenibacillus</taxon>
    </lineage>
</organism>
<accession>A0A4Q9DVR0</accession>
<keyword evidence="4" id="KW-0472">Membrane</keyword>
<comment type="similarity">
    <text evidence="1">Belongs to the SCO1/2 family.</text>
</comment>
<feature type="binding site" evidence="2">
    <location>
        <position position="74"/>
    </location>
    <ligand>
        <name>Cu cation</name>
        <dbReference type="ChEBI" id="CHEBI:23378"/>
    </ligand>
</feature>
<dbReference type="EMBL" id="SIRE01000003">
    <property type="protein sequence ID" value="TBL81109.1"/>
    <property type="molecule type" value="Genomic_DNA"/>
</dbReference>
<dbReference type="OrthoDB" id="9811998at2"/>
<sequence length="113" mass="12919">MKNWLKLHGFKLSVVILFAILAGSFYSWFKQISPALPVVKTAPDFALQDISGKTFQFGDTNGKVRLVEFLFTSCPDICPITMYKMVQLQNELKKTKSMGRQGSFHVRYLRPRA</sequence>
<keyword evidence="4" id="KW-0812">Transmembrane</keyword>
<gene>
    <name evidence="5" type="ORF">EYB31_03180</name>
</gene>
<evidence type="ECO:0000313" key="5">
    <source>
        <dbReference type="EMBL" id="TBL81109.1"/>
    </source>
</evidence>
<evidence type="ECO:0000256" key="1">
    <source>
        <dbReference type="ARBA" id="ARBA00010996"/>
    </source>
</evidence>
<evidence type="ECO:0000256" key="3">
    <source>
        <dbReference type="PIRSR" id="PIRSR603782-2"/>
    </source>
</evidence>
<comment type="caution">
    <text evidence="5">The sequence shown here is derived from an EMBL/GenBank/DDBJ whole genome shotgun (WGS) entry which is preliminary data.</text>
</comment>
<feature type="disulfide bond" description="Redox-active" evidence="3">
    <location>
        <begin position="74"/>
        <end position="78"/>
    </location>
</feature>
<dbReference type="InterPro" id="IPR003782">
    <property type="entry name" value="SCO1/SenC"/>
</dbReference>
<dbReference type="SUPFAM" id="SSF52833">
    <property type="entry name" value="Thioredoxin-like"/>
    <property type="match status" value="1"/>
</dbReference>
<reference evidence="5 6" key="1">
    <citation type="submission" date="2019-02" db="EMBL/GenBank/DDBJ databases">
        <title>Paenibacillus sp. nov., isolated from surface-sterilized tissue of Thalictrum simplex L.</title>
        <authorList>
            <person name="Tuo L."/>
        </authorList>
    </citation>
    <scope>NUCLEOTIDE SEQUENCE [LARGE SCALE GENOMIC DNA]</scope>
    <source>
        <strain evidence="5 6">N2SHLJ1</strain>
    </source>
</reference>
<feature type="transmembrane region" description="Helical" evidence="4">
    <location>
        <begin position="12"/>
        <end position="29"/>
    </location>
</feature>
<evidence type="ECO:0000256" key="2">
    <source>
        <dbReference type="PIRSR" id="PIRSR603782-1"/>
    </source>
</evidence>
<name>A0A4Q9DVR0_9BACL</name>
<keyword evidence="4" id="KW-1133">Transmembrane helix</keyword>